<feature type="compositionally biased region" description="Basic and acidic residues" evidence="1">
    <location>
        <begin position="38"/>
        <end position="59"/>
    </location>
</feature>
<evidence type="ECO:0000313" key="3">
    <source>
        <dbReference type="Proteomes" id="UP000298652"/>
    </source>
</evidence>
<evidence type="ECO:0000256" key="1">
    <source>
        <dbReference type="SAM" id="MobiDB-lite"/>
    </source>
</evidence>
<dbReference type="Gramene" id="TKV91811">
    <property type="protein sequence ID" value="TKV91811"/>
    <property type="gene ID" value="SEVIR_9G122500v2"/>
</dbReference>
<reference evidence="2" key="1">
    <citation type="submission" date="2019-03" db="EMBL/GenBank/DDBJ databases">
        <title>WGS assembly of Setaria viridis.</title>
        <authorList>
            <person name="Huang P."/>
            <person name="Jenkins J."/>
            <person name="Grimwood J."/>
            <person name="Barry K."/>
            <person name="Healey A."/>
            <person name="Mamidi S."/>
            <person name="Sreedasyam A."/>
            <person name="Shu S."/>
            <person name="Feldman M."/>
            <person name="Wu J."/>
            <person name="Yu Y."/>
            <person name="Chen C."/>
            <person name="Johnson J."/>
            <person name="Rokhsar D."/>
            <person name="Baxter I."/>
            <person name="Schmutz J."/>
            <person name="Brutnell T."/>
            <person name="Kellogg E."/>
        </authorList>
    </citation>
    <scope>NUCLEOTIDE SEQUENCE [LARGE SCALE GENOMIC DNA]</scope>
</reference>
<accession>A0A4U6SU01</accession>
<dbReference type="EMBL" id="CM016560">
    <property type="protein sequence ID" value="TKV91811.1"/>
    <property type="molecule type" value="Genomic_DNA"/>
</dbReference>
<organism evidence="2 3">
    <name type="scientific">Setaria viridis</name>
    <name type="common">Green bristlegrass</name>
    <name type="synonym">Setaria italica subsp. viridis</name>
    <dbReference type="NCBI Taxonomy" id="4556"/>
    <lineage>
        <taxon>Eukaryota</taxon>
        <taxon>Viridiplantae</taxon>
        <taxon>Streptophyta</taxon>
        <taxon>Embryophyta</taxon>
        <taxon>Tracheophyta</taxon>
        <taxon>Spermatophyta</taxon>
        <taxon>Magnoliopsida</taxon>
        <taxon>Liliopsida</taxon>
        <taxon>Poales</taxon>
        <taxon>Poaceae</taxon>
        <taxon>PACMAD clade</taxon>
        <taxon>Panicoideae</taxon>
        <taxon>Panicodae</taxon>
        <taxon>Paniceae</taxon>
        <taxon>Cenchrinae</taxon>
        <taxon>Setaria</taxon>
    </lineage>
</organism>
<name>A0A4U6SU01_SETVI</name>
<feature type="compositionally biased region" description="Gly residues" evidence="1">
    <location>
        <begin position="1"/>
        <end position="17"/>
    </location>
</feature>
<sequence length="284" mass="30609">MPRRAAGGGLARAGAAGGRRRPCVGSLQTAQWDSAGLKGEESARKERERSVSGEAKLDEASGNDRLSGEEPGRSSRESNSTDLKLPKHPGHRGLLRQGAAGGRAQLKRGSTGRGSSLVLARDESRRAPARSMHPKALLRGSRTISVPSAVHRAALPLQSSLLPRPAGRPATFLFRRPPAPCRVNRRHQGPTPRPHMASSRSVARGRRVNARIAAARARRQPGGMRCEPLPTNRRLRSGRRPPTAEPNRCRRRHTTARSLDPIARVVARTGPRRALGVARSAARS</sequence>
<keyword evidence="3" id="KW-1185">Reference proteome</keyword>
<gene>
    <name evidence="2" type="ORF">SEVIR_9G122500v2</name>
</gene>
<dbReference type="Proteomes" id="UP000298652">
    <property type="component" value="Chromosome 9"/>
</dbReference>
<protein>
    <submittedName>
        <fullName evidence="2">Uncharacterized protein</fullName>
    </submittedName>
</protein>
<feature type="compositionally biased region" description="Basic and acidic residues" evidence="1">
    <location>
        <begin position="66"/>
        <end position="76"/>
    </location>
</feature>
<feature type="region of interest" description="Disordered" evidence="1">
    <location>
        <begin position="171"/>
        <end position="258"/>
    </location>
</feature>
<feature type="region of interest" description="Disordered" evidence="1">
    <location>
        <begin position="1"/>
        <end position="134"/>
    </location>
</feature>
<dbReference type="AlphaFoldDB" id="A0A4U6SU01"/>
<feature type="compositionally biased region" description="Low complexity" evidence="1">
    <location>
        <begin position="95"/>
        <end position="104"/>
    </location>
</feature>
<evidence type="ECO:0000313" key="2">
    <source>
        <dbReference type="EMBL" id="TKV91811.1"/>
    </source>
</evidence>
<proteinExistence type="predicted"/>